<evidence type="ECO:0000313" key="2">
    <source>
        <dbReference type="Proteomes" id="UP001201163"/>
    </source>
</evidence>
<proteinExistence type="predicted"/>
<name>A0AAD4QHI9_9AGAM</name>
<dbReference type="Proteomes" id="UP001201163">
    <property type="component" value="Unassembled WGS sequence"/>
</dbReference>
<organism evidence="1 2">
    <name type="scientific">Lactarius akahatsu</name>
    <dbReference type="NCBI Taxonomy" id="416441"/>
    <lineage>
        <taxon>Eukaryota</taxon>
        <taxon>Fungi</taxon>
        <taxon>Dikarya</taxon>
        <taxon>Basidiomycota</taxon>
        <taxon>Agaricomycotina</taxon>
        <taxon>Agaricomycetes</taxon>
        <taxon>Russulales</taxon>
        <taxon>Russulaceae</taxon>
        <taxon>Lactarius</taxon>
    </lineage>
</organism>
<keyword evidence="2" id="KW-1185">Reference proteome</keyword>
<dbReference type="EMBL" id="JAKELL010000002">
    <property type="protein sequence ID" value="KAH9000153.1"/>
    <property type="molecule type" value="Genomic_DNA"/>
</dbReference>
<dbReference type="AlphaFoldDB" id="A0AAD4QHI9"/>
<accession>A0AAD4QHI9</accession>
<comment type="caution">
    <text evidence="1">The sequence shown here is derived from an EMBL/GenBank/DDBJ whole genome shotgun (WGS) entry which is preliminary data.</text>
</comment>
<protein>
    <submittedName>
        <fullName evidence="1">Uncharacterized protein</fullName>
    </submittedName>
</protein>
<sequence length="252" mass="29404">MGTDSPPPTEHIERSDLDKHEFAQYILREHGTYFPKWATSTCSLVAAFGNTHTTPDSVISPNLKQRINQLQAQHSTDLEKLYAHQATRYLDDALDRYLARDEEADDGYAKTIEGLYDGSRRERTSLEATFDRETTLVRLAHMETVAPLLLKTATKQKEEEELRRRREAQFPQSAVEYYSHHDKELQQRLARFLTSDAIIQEKMLNEYGWTWRQVQGLKEVYSNDSSFRDDIQRRVAVVRDPRRKPTLTSFHT</sequence>
<reference evidence="1" key="1">
    <citation type="submission" date="2022-01" db="EMBL/GenBank/DDBJ databases">
        <title>Comparative genomics reveals a dynamic genome evolution in the ectomycorrhizal milk-cap (Lactarius) mushrooms.</title>
        <authorList>
            <consortium name="DOE Joint Genome Institute"/>
            <person name="Lebreton A."/>
            <person name="Tang N."/>
            <person name="Kuo A."/>
            <person name="LaButti K."/>
            <person name="Drula E."/>
            <person name="Barry K."/>
            <person name="Clum A."/>
            <person name="Lipzen A."/>
            <person name="Mousain D."/>
            <person name="Ng V."/>
            <person name="Wang R."/>
            <person name="Wang X."/>
            <person name="Dai Y."/>
            <person name="Henrissat B."/>
            <person name="Grigoriev I.V."/>
            <person name="Guerin-Laguette A."/>
            <person name="Yu F."/>
            <person name="Martin F.M."/>
        </authorList>
    </citation>
    <scope>NUCLEOTIDE SEQUENCE</scope>
    <source>
        <strain evidence="1">QP</strain>
    </source>
</reference>
<evidence type="ECO:0000313" key="1">
    <source>
        <dbReference type="EMBL" id="KAH9000153.1"/>
    </source>
</evidence>
<gene>
    <name evidence="1" type="ORF">EDB92DRAFT_1812568</name>
</gene>